<dbReference type="RefSeq" id="XP_049264539.1">
    <property type="nucleotide sequence ID" value="XM_049405886.1"/>
</dbReference>
<feature type="compositionally biased region" description="Polar residues" evidence="1">
    <location>
        <begin position="8"/>
        <end position="19"/>
    </location>
</feature>
<evidence type="ECO:0000313" key="2">
    <source>
        <dbReference type="EMBL" id="KAG7664307.1"/>
    </source>
</evidence>
<gene>
    <name evidence="2" type="ORF">J8A68_002165</name>
</gene>
<dbReference type="OrthoDB" id="4026299at2759"/>
<sequence>MIAEGNYLKQNEMNQQQETKYNKHSEESEDSDLDDFIGPILIPKASPNIIPTKTVDIPDRGPSLQELHIKKQAISKDSDKHKIPTHFDHSKGLNEEVKQELLRKLNADGGLSGRFTSSSKK</sequence>
<protein>
    <submittedName>
        <fullName evidence="2">Uncharacterized protein</fullName>
    </submittedName>
</protein>
<feature type="compositionally biased region" description="Basic and acidic residues" evidence="1">
    <location>
        <begin position="74"/>
        <end position="92"/>
    </location>
</feature>
<dbReference type="EMBL" id="JAGSYN010000099">
    <property type="protein sequence ID" value="KAG7664307.1"/>
    <property type="molecule type" value="Genomic_DNA"/>
</dbReference>
<evidence type="ECO:0000313" key="3">
    <source>
        <dbReference type="Proteomes" id="UP000694255"/>
    </source>
</evidence>
<reference evidence="2 3" key="1">
    <citation type="journal article" date="2021" name="DNA Res.">
        <title>Genome analysis of Candida subhashii reveals its hybrid nature and dual mitochondrial genome conformations.</title>
        <authorList>
            <person name="Mixao V."/>
            <person name="Hegedusova E."/>
            <person name="Saus E."/>
            <person name="Pryszcz L.P."/>
            <person name="Cillingova A."/>
            <person name="Nosek J."/>
            <person name="Gabaldon T."/>
        </authorList>
    </citation>
    <scope>NUCLEOTIDE SEQUENCE [LARGE SCALE GENOMIC DNA]</scope>
    <source>
        <strain evidence="2 3">CBS 10753</strain>
    </source>
</reference>
<comment type="caution">
    <text evidence="2">The sequence shown here is derived from an EMBL/GenBank/DDBJ whole genome shotgun (WGS) entry which is preliminary data.</text>
</comment>
<name>A0A8J5UQV1_9ASCO</name>
<feature type="region of interest" description="Disordered" evidence="1">
    <location>
        <begin position="72"/>
        <end position="92"/>
    </location>
</feature>
<feature type="region of interest" description="Disordered" evidence="1">
    <location>
        <begin position="1"/>
        <end position="38"/>
    </location>
</feature>
<evidence type="ECO:0000256" key="1">
    <source>
        <dbReference type="SAM" id="MobiDB-lite"/>
    </source>
</evidence>
<accession>A0A8J5UQV1</accession>
<dbReference type="AlphaFoldDB" id="A0A8J5UQV1"/>
<keyword evidence="3" id="KW-1185">Reference proteome</keyword>
<proteinExistence type="predicted"/>
<dbReference type="GeneID" id="73468966"/>
<dbReference type="Proteomes" id="UP000694255">
    <property type="component" value="Unassembled WGS sequence"/>
</dbReference>
<organism evidence="2 3">
    <name type="scientific">[Candida] subhashii</name>
    <dbReference type="NCBI Taxonomy" id="561895"/>
    <lineage>
        <taxon>Eukaryota</taxon>
        <taxon>Fungi</taxon>
        <taxon>Dikarya</taxon>
        <taxon>Ascomycota</taxon>
        <taxon>Saccharomycotina</taxon>
        <taxon>Pichiomycetes</taxon>
        <taxon>Debaryomycetaceae</taxon>
        <taxon>Spathaspora</taxon>
    </lineage>
</organism>